<sequence length="447" mass="51412">MPTNSQYKIGVRFESRLRPKYDFRVSTLYLQVGCKKDNAYDDHTLVKLYPNTQSQIEALRDIENGVPKIEILKRSRNLNDTTDILLTPEQLKELKHFVKKEGIAYDIKDNYGRSFEAVERSPRRRVFRSFNVFEYHSYGAMQEHLEMLAKMHPDLLKLAALGSSYQGRRMKLAKISLNPNANNPIIFIDAGIHAREWVAPAMAMYLIHRLVSDPEARHELNGVDWYILPVVNPDGYEFTRTSRTNRLWRKTRSKNALLDCFGVDGNRNYGFKWAVSGVSKNPCDKETYAGPKPFSEPETQMVRNVMITYGKRMKLYVSLHSYGQYLVYPWGYTGDFLPKEWQKLDSLAKMVSDAVERAGGKPFRVMSAGKWYPAAGGSDDFAFGAIGVPYSYTMELTDGYEFLFPERLLHTVLPQFYEGFKVFAAQIGNEFSPTRHKKAFKTVDSNV</sequence>
<keyword evidence="4" id="KW-0645">Protease</keyword>
<keyword evidence="14" id="KW-1185">Reference proteome</keyword>
<dbReference type="GO" id="GO:0005615">
    <property type="term" value="C:extracellular space"/>
    <property type="evidence" value="ECO:0007669"/>
    <property type="project" value="TreeGrafter"/>
</dbReference>
<accession>A0A821PFQ6</accession>
<keyword evidence="7" id="KW-0378">Hydrolase</keyword>
<comment type="similarity">
    <text evidence="2 11">Belongs to the peptidase M14 family.</text>
</comment>
<dbReference type="InterPro" id="IPR057246">
    <property type="entry name" value="CARBOXYPEPT_ZN_1"/>
</dbReference>
<evidence type="ECO:0000256" key="11">
    <source>
        <dbReference type="PROSITE-ProRule" id="PRU01379"/>
    </source>
</evidence>
<dbReference type="InterPro" id="IPR036990">
    <property type="entry name" value="M14A-like_propep"/>
</dbReference>
<keyword evidence="6" id="KW-0732">Signal</keyword>
<evidence type="ECO:0000259" key="12">
    <source>
        <dbReference type="PROSITE" id="PS52035"/>
    </source>
</evidence>
<dbReference type="PROSITE" id="PS52035">
    <property type="entry name" value="PEPTIDASE_M14"/>
    <property type="match status" value="1"/>
</dbReference>
<keyword evidence="3" id="KW-0121">Carboxypeptidase</keyword>
<dbReference type="SUPFAM" id="SSF53187">
    <property type="entry name" value="Zn-dependent exopeptidases"/>
    <property type="match status" value="1"/>
</dbReference>
<dbReference type="Gene3D" id="3.30.70.340">
    <property type="entry name" value="Metallocarboxypeptidase-like"/>
    <property type="match status" value="1"/>
</dbReference>
<dbReference type="EMBL" id="CAJOBZ010000006">
    <property type="protein sequence ID" value="CAF4806378.1"/>
    <property type="molecule type" value="Genomic_DNA"/>
</dbReference>
<comment type="cofactor">
    <cofactor evidence="1">
        <name>Zn(2+)</name>
        <dbReference type="ChEBI" id="CHEBI:29105"/>
    </cofactor>
</comment>
<evidence type="ECO:0000256" key="6">
    <source>
        <dbReference type="ARBA" id="ARBA00022729"/>
    </source>
</evidence>
<evidence type="ECO:0000256" key="5">
    <source>
        <dbReference type="ARBA" id="ARBA00022723"/>
    </source>
</evidence>
<dbReference type="SMART" id="SM00631">
    <property type="entry name" value="Zn_pept"/>
    <property type="match status" value="1"/>
</dbReference>
<dbReference type="PANTHER" id="PTHR11705">
    <property type="entry name" value="PROTEASE FAMILY M14 CARBOXYPEPTIDASE A,B"/>
    <property type="match status" value="1"/>
</dbReference>
<dbReference type="PRINTS" id="PR00765">
    <property type="entry name" value="CRBOXYPTASEA"/>
</dbReference>
<keyword evidence="5" id="KW-0479">Metal-binding</keyword>
<evidence type="ECO:0000256" key="4">
    <source>
        <dbReference type="ARBA" id="ARBA00022670"/>
    </source>
</evidence>
<name>A0A821PFQ6_9NEOP</name>
<dbReference type="InterPro" id="IPR003146">
    <property type="entry name" value="M14A_act_pep"/>
</dbReference>
<dbReference type="InterPro" id="IPR000834">
    <property type="entry name" value="Peptidase_M14"/>
</dbReference>
<evidence type="ECO:0000256" key="9">
    <source>
        <dbReference type="ARBA" id="ARBA00023049"/>
    </source>
</evidence>
<dbReference type="Pfam" id="PF02244">
    <property type="entry name" value="Propep_M14"/>
    <property type="match status" value="1"/>
</dbReference>
<dbReference type="PROSITE" id="PS00132">
    <property type="entry name" value="CARBOXYPEPT_ZN_1"/>
    <property type="match status" value="1"/>
</dbReference>
<evidence type="ECO:0000256" key="7">
    <source>
        <dbReference type="ARBA" id="ARBA00022801"/>
    </source>
</evidence>
<organism evidence="13 14">
    <name type="scientific">Pieris macdunnoughi</name>
    <dbReference type="NCBI Taxonomy" id="345717"/>
    <lineage>
        <taxon>Eukaryota</taxon>
        <taxon>Metazoa</taxon>
        <taxon>Ecdysozoa</taxon>
        <taxon>Arthropoda</taxon>
        <taxon>Hexapoda</taxon>
        <taxon>Insecta</taxon>
        <taxon>Pterygota</taxon>
        <taxon>Neoptera</taxon>
        <taxon>Endopterygota</taxon>
        <taxon>Lepidoptera</taxon>
        <taxon>Glossata</taxon>
        <taxon>Ditrysia</taxon>
        <taxon>Papilionoidea</taxon>
        <taxon>Pieridae</taxon>
        <taxon>Pierinae</taxon>
        <taxon>Pieris</taxon>
    </lineage>
</organism>
<dbReference type="PANTHER" id="PTHR11705:SF140">
    <property type="entry name" value="FI02848P-RELATED"/>
    <property type="match status" value="1"/>
</dbReference>
<evidence type="ECO:0000313" key="13">
    <source>
        <dbReference type="EMBL" id="CAF4806378.1"/>
    </source>
</evidence>
<dbReference type="Gene3D" id="3.40.630.10">
    <property type="entry name" value="Zn peptidases"/>
    <property type="match status" value="1"/>
</dbReference>
<dbReference type="Pfam" id="PF00246">
    <property type="entry name" value="Peptidase_M14"/>
    <property type="match status" value="1"/>
</dbReference>
<proteinExistence type="inferred from homology"/>
<evidence type="ECO:0000256" key="1">
    <source>
        <dbReference type="ARBA" id="ARBA00001947"/>
    </source>
</evidence>
<dbReference type="GO" id="GO:0006508">
    <property type="term" value="P:proteolysis"/>
    <property type="evidence" value="ECO:0007669"/>
    <property type="project" value="UniProtKB-KW"/>
</dbReference>
<feature type="domain" description="Peptidase M14" evidence="12">
    <location>
        <begin position="134"/>
        <end position="427"/>
    </location>
</feature>
<dbReference type="CDD" id="cd03860">
    <property type="entry name" value="M14_CP_A-B_like"/>
    <property type="match status" value="1"/>
</dbReference>
<evidence type="ECO:0000313" key="14">
    <source>
        <dbReference type="Proteomes" id="UP000663880"/>
    </source>
</evidence>
<keyword evidence="9" id="KW-0482">Metalloprotease</keyword>
<dbReference type="GO" id="GO:0004181">
    <property type="term" value="F:metallocarboxypeptidase activity"/>
    <property type="evidence" value="ECO:0007669"/>
    <property type="project" value="InterPro"/>
</dbReference>
<evidence type="ECO:0000256" key="8">
    <source>
        <dbReference type="ARBA" id="ARBA00022833"/>
    </source>
</evidence>
<dbReference type="AlphaFoldDB" id="A0A821PFQ6"/>
<dbReference type="GO" id="GO:0008270">
    <property type="term" value="F:zinc ion binding"/>
    <property type="evidence" value="ECO:0007669"/>
    <property type="project" value="InterPro"/>
</dbReference>
<evidence type="ECO:0000256" key="10">
    <source>
        <dbReference type="ARBA" id="ARBA00023157"/>
    </source>
</evidence>
<keyword evidence="10" id="KW-1015">Disulfide bond</keyword>
<evidence type="ECO:0000256" key="2">
    <source>
        <dbReference type="ARBA" id="ARBA00005988"/>
    </source>
</evidence>
<dbReference type="FunFam" id="3.40.630.10:FF:000084">
    <property type="entry name" value="Carboxypeptidase B2"/>
    <property type="match status" value="1"/>
</dbReference>
<dbReference type="Proteomes" id="UP000663880">
    <property type="component" value="Unassembled WGS sequence"/>
</dbReference>
<dbReference type="OrthoDB" id="3626597at2759"/>
<feature type="active site" description="Proton donor/acceptor" evidence="11">
    <location>
        <position position="395"/>
    </location>
</feature>
<reference evidence="13" key="1">
    <citation type="submission" date="2021-02" db="EMBL/GenBank/DDBJ databases">
        <authorList>
            <person name="Steward A R."/>
        </authorList>
    </citation>
    <scope>NUCLEOTIDE SEQUENCE</scope>
</reference>
<evidence type="ECO:0000256" key="3">
    <source>
        <dbReference type="ARBA" id="ARBA00022645"/>
    </source>
</evidence>
<dbReference type="SUPFAM" id="SSF54897">
    <property type="entry name" value="Protease propeptides/inhibitors"/>
    <property type="match status" value="1"/>
</dbReference>
<protein>
    <recommendedName>
        <fullName evidence="12">Peptidase M14 domain-containing protein</fullName>
    </recommendedName>
</protein>
<gene>
    <name evidence="13" type="ORF">PMACD_LOCUS3765</name>
</gene>
<keyword evidence="8" id="KW-0862">Zinc</keyword>
<comment type="caution">
    <text evidence="13">The sequence shown here is derived from an EMBL/GenBank/DDBJ whole genome shotgun (WGS) entry which is preliminary data.</text>
</comment>